<proteinExistence type="inferred from homology"/>
<keyword evidence="14" id="KW-1185">Reference proteome</keyword>
<keyword evidence="4" id="KW-1003">Cell membrane</keyword>
<evidence type="ECO:0000256" key="6">
    <source>
        <dbReference type="ARBA" id="ARBA00022692"/>
    </source>
</evidence>
<evidence type="ECO:0000259" key="12">
    <source>
        <dbReference type="PROSITE" id="PS52015"/>
    </source>
</evidence>
<dbReference type="GO" id="GO:0055085">
    <property type="term" value="P:transmembrane transport"/>
    <property type="evidence" value="ECO:0007669"/>
    <property type="project" value="InterPro"/>
</dbReference>
<dbReference type="InterPro" id="IPR037682">
    <property type="entry name" value="TonB_C"/>
</dbReference>
<organism evidence="13 14">
    <name type="scientific">marine gamma proteobacterium HTCC2143</name>
    <dbReference type="NCBI Taxonomy" id="247633"/>
    <lineage>
        <taxon>Bacteria</taxon>
        <taxon>Pseudomonadati</taxon>
        <taxon>Pseudomonadota</taxon>
        <taxon>Gammaproteobacteria</taxon>
        <taxon>Cellvibrionales</taxon>
        <taxon>Spongiibacteraceae</taxon>
        <taxon>BD1-7 clade</taxon>
    </lineage>
</organism>
<dbReference type="Proteomes" id="UP000004931">
    <property type="component" value="Unassembled WGS sequence"/>
</dbReference>
<dbReference type="PANTHER" id="PTHR33446:SF11">
    <property type="entry name" value="TONB3"/>
    <property type="match status" value="1"/>
</dbReference>
<evidence type="ECO:0000256" key="8">
    <source>
        <dbReference type="ARBA" id="ARBA00022989"/>
    </source>
</evidence>
<keyword evidence="9 11" id="KW-0472">Membrane</keyword>
<keyword evidence="3" id="KW-0813">Transport</keyword>
<dbReference type="EMBL" id="AAVT01000001">
    <property type="protein sequence ID" value="EAW32851.1"/>
    <property type="molecule type" value="Genomic_DNA"/>
</dbReference>
<feature type="region of interest" description="Disordered" evidence="10">
    <location>
        <begin position="121"/>
        <end position="159"/>
    </location>
</feature>
<dbReference type="PANTHER" id="PTHR33446">
    <property type="entry name" value="PROTEIN TONB-RELATED"/>
    <property type="match status" value="1"/>
</dbReference>
<comment type="caution">
    <text evidence="13">The sequence shown here is derived from an EMBL/GenBank/DDBJ whole genome shotgun (WGS) entry which is preliminary data.</text>
</comment>
<dbReference type="OrthoDB" id="9803361at2"/>
<keyword evidence="5" id="KW-0997">Cell inner membrane</keyword>
<dbReference type="GO" id="GO:0031992">
    <property type="term" value="F:energy transducer activity"/>
    <property type="evidence" value="ECO:0007669"/>
    <property type="project" value="TreeGrafter"/>
</dbReference>
<dbReference type="Pfam" id="PF03544">
    <property type="entry name" value="TonB_C"/>
    <property type="match status" value="1"/>
</dbReference>
<evidence type="ECO:0000256" key="3">
    <source>
        <dbReference type="ARBA" id="ARBA00022448"/>
    </source>
</evidence>
<dbReference type="AlphaFoldDB" id="A0Y9P7"/>
<dbReference type="GO" id="GO:0098797">
    <property type="term" value="C:plasma membrane protein complex"/>
    <property type="evidence" value="ECO:0007669"/>
    <property type="project" value="TreeGrafter"/>
</dbReference>
<evidence type="ECO:0000256" key="2">
    <source>
        <dbReference type="ARBA" id="ARBA00006555"/>
    </source>
</evidence>
<keyword evidence="6 11" id="KW-0812">Transmembrane</keyword>
<dbReference type="InterPro" id="IPR051045">
    <property type="entry name" value="TonB-dependent_transducer"/>
</dbReference>
<evidence type="ECO:0000313" key="14">
    <source>
        <dbReference type="Proteomes" id="UP000004931"/>
    </source>
</evidence>
<dbReference type="InterPro" id="IPR006260">
    <property type="entry name" value="TonB/TolA_C"/>
</dbReference>
<dbReference type="SUPFAM" id="SSF74653">
    <property type="entry name" value="TolA/TonB C-terminal domain"/>
    <property type="match status" value="1"/>
</dbReference>
<keyword evidence="7" id="KW-0653">Protein transport</keyword>
<evidence type="ECO:0000256" key="5">
    <source>
        <dbReference type="ARBA" id="ARBA00022519"/>
    </source>
</evidence>
<accession>A0Y9P7</accession>
<dbReference type="Gene3D" id="3.30.1150.10">
    <property type="match status" value="1"/>
</dbReference>
<evidence type="ECO:0000256" key="9">
    <source>
        <dbReference type="ARBA" id="ARBA00023136"/>
    </source>
</evidence>
<dbReference type="NCBIfam" id="TIGR01352">
    <property type="entry name" value="tonB_Cterm"/>
    <property type="match status" value="1"/>
</dbReference>
<evidence type="ECO:0000256" key="7">
    <source>
        <dbReference type="ARBA" id="ARBA00022927"/>
    </source>
</evidence>
<name>A0Y9P7_9GAMM</name>
<keyword evidence="8 11" id="KW-1133">Transmembrane helix</keyword>
<evidence type="ECO:0000256" key="11">
    <source>
        <dbReference type="SAM" id="Phobius"/>
    </source>
</evidence>
<feature type="domain" description="TonB C-terminal" evidence="12">
    <location>
        <begin position="199"/>
        <end position="293"/>
    </location>
</feature>
<protein>
    <recommendedName>
        <fullName evidence="12">TonB C-terminal domain-containing protein</fullName>
    </recommendedName>
</protein>
<dbReference type="eggNOG" id="COG0810">
    <property type="taxonomic scope" value="Bacteria"/>
</dbReference>
<reference evidence="13 14" key="1">
    <citation type="journal article" date="2010" name="J. Bacteriol.">
        <title>Genome sequence of the oligotrophic marine Gammaproteobacterium HTCC2143, isolated from the Oregon Coast.</title>
        <authorList>
            <person name="Oh H.M."/>
            <person name="Kang I."/>
            <person name="Ferriera S."/>
            <person name="Giovannoni S.J."/>
            <person name="Cho J.C."/>
        </authorList>
    </citation>
    <scope>NUCLEOTIDE SEQUENCE [LARGE SCALE GENOMIC DNA]</scope>
    <source>
        <strain evidence="13 14">HTCC2143</strain>
    </source>
</reference>
<comment type="similarity">
    <text evidence="2">Belongs to the TonB family.</text>
</comment>
<evidence type="ECO:0000256" key="10">
    <source>
        <dbReference type="SAM" id="MobiDB-lite"/>
    </source>
</evidence>
<dbReference type="STRING" id="247633.GP2143_16386"/>
<evidence type="ECO:0000313" key="13">
    <source>
        <dbReference type="EMBL" id="EAW32851.1"/>
    </source>
</evidence>
<sequence length="298" mass="33634">MALAINNYARIAGQGFNHDRLGFAFCLALALHAAFILGVSFNREERPTASSKLEITLAHHRSEKTPEKADFLAQNNQEGSGKLEEKAMLTATEIADYQDTQIRQIDQPSRSQSEARIAANPELTTSADSQFSSIQRQSQDPSAEHNQQRQDDMSMEQRNKEIASLEAKLDIQEYAYARRPRIRRLTSVATKQADDALYLNNWRAKVEAIGNQHYPSQAKQKQLFGDLRMVVSLLPNGDVYQVKILKSSGHKILDQAALKIVHLAAPYDAFPSQMQKEVDILEIIRTWRFHKNKLSAST</sequence>
<dbReference type="GO" id="GO:0015031">
    <property type="term" value="P:protein transport"/>
    <property type="evidence" value="ECO:0007669"/>
    <property type="project" value="UniProtKB-KW"/>
</dbReference>
<dbReference type="PROSITE" id="PS52015">
    <property type="entry name" value="TONB_CTD"/>
    <property type="match status" value="1"/>
</dbReference>
<feature type="compositionally biased region" description="Polar residues" evidence="10">
    <location>
        <begin position="122"/>
        <end position="141"/>
    </location>
</feature>
<feature type="transmembrane region" description="Helical" evidence="11">
    <location>
        <begin position="21"/>
        <end position="41"/>
    </location>
</feature>
<evidence type="ECO:0000256" key="4">
    <source>
        <dbReference type="ARBA" id="ARBA00022475"/>
    </source>
</evidence>
<gene>
    <name evidence="13" type="ORF">GP2143_16386</name>
</gene>
<comment type="subcellular location">
    <subcellularLocation>
        <location evidence="1">Cell inner membrane</location>
        <topology evidence="1">Single-pass membrane protein</topology>
        <orientation evidence="1">Periplasmic side</orientation>
    </subcellularLocation>
</comment>
<evidence type="ECO:0000256" key="1">
    <source>
        <dbReference type="ARBA" id="ARBA00004383"/>
    </source>
</evidence>
<feature type="compositionally biased region" description="Basic and acidic residues" evidence="10">
    <location>
        <begin position="142"/>
        <end position="159"/>
    </location>
</feature>